<evidence type="ECO:0000313" key="3">
    <source>
        <dbReference type="Proteomes" id="UP000322234"/>
    </source>
</evidence>
<reference evidence="2" key="1">
    <citation type="submission" date="2019-10" db="EMBL/GenBank/DDBJ databases">
        <title>The sequence and de novo assembly of the wild yak genome.</title>
        <authorList>
            <person name="Liu Y."/>
        </authorList>
    </citation>
    <scope>NUCLEOTIDE SEQUENCE [LARGE SCALE GENOMIC DNA]</scope>
    <source>
        <strain evidence="2">WY2019</strain>
    </source>
</reference>
<evidence type="ECO:0000256" key="1">
    <source>
        <dbReference type="SAM" id="MobiDB-lite"/>
    </source>
</evidence>
<sequence>MPREDGMERMVQNRFHRESQPQSGESFRLGSEGLAWGRPLSLTASNTEKDNKTFHSVRKGVVSKGTQGYRADKIKTTALSPSCHP</sequence>
<protein>
    <submittedName>
        <fullName evidence="2">Uncharacterized protein</fullName>
    </submittedName>
</protein>
<evidence type="ECO:0000313" key="2">
    <source>
        <dbReference type="EMBL" id="MXQ99099.1"/>
    </source>
</evidence>
<accession>A0A6B0S8H6</accession>
<dbReference type="EMBL" id="VBQZ03000347">
    <property type="protein sequence ID" value="MXQ99099.1"/>
    <property type="molecule type" value="Genomic_DNA"/>
</dbReference>
<feature type="region of interest" description="Disordered" evidence="1">
    <location>
        <begin position="1"/>
        <end position="30"/>
    </location>
</feature>
<feature type="region of interest" description="Disordered" evidence="1">
    <location>
        <begin position="64"/>
        <end position="85"/>
    </location>
</feature>
<gene>
    <name evidence="2" type="ORF">E5288_WYG019259</name>
</gene>
<dbReference type="AlphaFoldDB" id="A0A6B0S8H6"/>
<proteinExistence type="predicted"/>
<name>A0A6B0S8H6_9CETA</name>
<organism evidence="2 3">
    <name type="scientific">Bos mutus</name>
    <name type="common">wild yak</name>
    <dbReference type="NCBI Taxonomy" id="72004"/>
    <lineage>
        <taxon>Eukaryota</taxon>
        <taxon>Metazoa</taxon>
        <taxon>Chordata</taxon>
        <taxon>Craniata</taxon>
        <taxon>Vertebrata</taxon>
        <taxon>Euteleostomi</taxon>
        <taxon>Mammalia</taxon>
        <taxon>Eutheria</taxon>
        <taxon>Laurasiatheria</taxon>
        <taxon>Artiodactyla</taxon>
        <taxon>Ruminantia</taxon>
        <taxon>Pecora</taxon>
        <taxon>Bovidae</taxon>
        <taxon>Bovinae</taxon>
        <taxon>Bos</taxon>
    </lineage>
</organism>
<keyword evidence="3" id="KW-1185">Reference proteome</keyword>
<dbReference type="Proteomes" id="UP000322234">
    <property type="component" value="Unassembled WGS sequence"/>
</dbReference>
<comment type="caution">
    <text evidence="2">The sequence shown here is derived from an EMBL/GenBank/DDBJ whole genome shotgun (WGS) entry which is preliminary data.</text>
</comment>